<organism evidence="7 8">
    <name type="scientific">Gordonia polyisoprenivorans (strain DSM 44266 / VH2)</name>
    <dbReference type="NCBI Taxonomy" id="1112204"/>
    <lineage>
        <taxon>Bacteria</taxon>
        <taxon>Bacillati</taxon>
        <taxon>Actinomycetota</taxon>
        <taxon>Actinomycetes</taxon>
        <taxon>Mycobacteriales</taxon>
        <taxon>Gordoniaceae</taxon>
        <taxon>Gordonia</taxon>
    </lineage>
</organism>
<protein>
    <submittedName>
        <fullName evidence="7">RNA polymerase sigma-70 region 2 domain-containing protein</fullName>
    </submittedName>
</protein>
<dbReference type="InterPro" id="IPR013324">
    <property type="entry name" value="RNA_pol_sigma_r3/r4-like"/>
</dbReference>
<dbReference type="EMBL" id="CP003120">
    <property type="protein sequence ID" value="AFA76063.1"/>
    <property type="molecule type" value="Genomic_DNA"/>
</dbReference>
<dbReference type="SUPFAM" id="SSF54427">
    <property type="entry name" value="NTF2-like"/>
    <property type="match status" value="1"/>
</dbReference>
<sequence length="193" mass="20739">MLLVFETLTPTQRAVFVLREVFAFTYPEIAAAVGKSETAIRQINHRARARVRAQRGAAILPSRQADQVAGRFAESAISGDVQGLMDVLAPDVVYIADGGGRTSAVRQPVRGSANVARLFLGLLAKGSTMGRLEVCSGEFNGMPAIVAVLDGTLDHINSIEVRDHKITAIYCVRNPDKLTHSSIETLGRPTEPS</sequence>
<dbReference type="Proteomes" id="UP000009154">
    <property type="component" value="Plasmid p174"/>
</dbReference>
<dbReference type="RefSeq" id="WP_014362156.1">
    <property type="nucleotide sequence ID" value="NC_016907.1"/>
</dbReference>
<keyword evidence="8" id="KW-1185">Reference proteome</keyword>
<dbReference type="Gene3D" id="1.10.10.10">
    <property type="entry name" value="Winged helix-like DNA-binding domain superfamily/Winged helix DNA-binding domain"/>
    <property type="match status" value="1"/>
</dbReference>
<dbReference type="InterPro" id="IPR032710">
    <property type="entry name" value="NTF2-like_dom_sf"/>
</dbReference>
<dbReference type="InterPro" id="IPR036388">
    <property type="entry name" value="WH-like_DNA-bd_sf"/>
</dbReference>
<keyword evidence="7" id="KW-0614">Plasmid</keyword>
<evidence type="ECO:0000256" key="3">
    <source>
        <dbReference type="ARBA" id="ARBA00023082"/>
    </source>
</evidence>
<keyword evidence="4" id="KW-0238">DNA-binding</keyword>
<dbReference type="InterPro" id="IPR013249">
    <property type="entry name" value="RNA_pol_sigma70_r4_t2"/>
</dbReference>
<dbReference type="GeneID" id="90162362"/>
<proteinExistence type="inferred from homology"/>
<dbReference type="HOGENOM" id="CLU_1407023_0_0_11"/>
<evidence type="ECO:0000256" key="2">
    <source>
        <dbReference type="ARBA" id="ARBA00023015"/>
    </source>
</evidence>
<geneLocation type="plasmid" evidence="7 8">
    <name>p174</name>
</geneLocation>
<dbReference type="KEGG" id="gpo:GPOL_174p00440"/>
<dbReference type="Pfam" id="PF08281">
    <property type="entry name" value="Sigma70_r4_2"/>
    <property type="match status" value="1"/>
</dbReference>
<keyword evidence="5" id="KW-0804">Transcription</keyword>
<dbReference type="GO" id="GO:0016987">
    <property type="term" value="F:sigma factor activity"/>
    <property type="evidence" value="ECO:0007669"/>
    <property type="project" value="UniProtKB-KW"/>
</dbReference>
<dbReference type="PANTHER" id="PTHR30173">
    <property type="entry name" value="SIGMA 19 FACTOR"/>
    <property type="match status" value="1"/>
</dbReference>
<keyword evidence="2" id="KW-0805">Transcription regulation</keyword>
<dbReference type="Gene3D" id="3.10.450.50">
    <property type="match status" value="1"/>
</dbReference>
<reference evidence="7 8" key="1">
    <citation type="journal article" date="2012" name="Appl. Environ. Microbiol.">
        <title>Involvement of two latex-clearing proteins during rubber degradation and insights into the subsequent degradation pathway revealed by the genome sequence of Gordonia polyisoprenivorans strain VH2.</title>
        <authorList>
            <person name="Hiessl S."/>
            <person name="Schuldes J."/>
            <person name="Thurmer A."/>
            <person name="Halbsguth T."/>
            <person name="Broker D."/>
            <person name="Angelov A."/>
            <person name="Liebl W."/>
            <person name="Daniel R."/>
            <person name="Steinbuchel A."/>
        </authorList>
    </citation>
    <scope>NUCLEOTIDE SEQUENCE [LARGE SCALE GENOMIC DNA]</scope>
    <source>
        <strain evidence="8">DSM 44266 / VH2</strain>
        <plasmid evidence="7 8">p174</plasmid>
    </source>
</reference>
<dbReference type="SUPFAM" id="SSF88659">
    <property type="entry name" value="Sigma3 and sigma4 domains of RNA polymerase sigma factors"/>
    <property type="match status" value="1"/>
</dbReference>
<dbReference type="GO" id="GO:0003677">
    <property type="term" value="F:DNA binding"/>
    <property type="evidence" value="ECO:0007669"/>
    <property type="project" value="UniProtKB-KW"/>
</dbReference>
<evidence type="ECO:0000259" key="6">
    <source>
        <dbReference type="Pfam" id="PF08281"/>
    </source>
</evidence>
<accession>H6N518</accession>
<dbReference type="AlphaFoldDB" id="H6N518"/>
<dbReference type="PANTHER" id="PTHR30173:SF36">
    <property type="entry name" value="ECF RNA POLYMERASE SIGMA FACTOR SIGJ"/>
    <property type="match status" value="1"/>
</dbReference>
<keyword evidence="3" id="KW-0731">Sigma factor</keyword>
<name>H6N518_GORPV</name>
<evidence type="ECO:0000313" key="8">
    <source>
        <dbReference type="Proteomes" id="UP000009154"/>
    </source>
</evidence>
<evidence type="ECO:0000313" key="7">
    <source>
        <dbReference type="EMBL" id="AFA76063.1"/>
    </source>
</evidence>
<dbReference type="InterPro" id="IPR052704">
    <property type="entry name" value="ECF_Sigma-70_Domain"/>
</dbReference>
<dbReference type="eggNOG" id="COG1595">
    <property type="taxonomic scope" value="Bacteria"/>
</dbReference>
<gene>
    <name evidence="7" type="ordered locus">GPOL_174p00440</name>
</gene>
<comment type="similarity">
    <text evidence="1">Belongs to the sigma-70 factor family. ECF subfamily.</text>
</comment>
<evidence type="ECO:0000256" key="5">
    <source>
        <dbReference type="ARBA" id="ARBA00023163"/>
    </source>
</evidence>
<evidence type="ECO:0000256" key="1">
    <source>
        <dbReference type="ARBA" id="ARBA00010641"/>
    </source>
</evidence>
<dbReference type="GO" id="GO:0006352">
    <property type="term" value="P:DNA-templated transcription initiation"/>
    <property type="evidence" value="ECO:0007669"/>
    <property type="project" value="InterPro"/>
</dbReference>
<evidence type="ECO:0000256" key="4">
    <source>
        <dbReference type="ARBA" id="ARBA00023125"/>
    </source>
</evidence>
<feature type="domain" description="RNA polymerase sigma factor 70 region 4 type 2" evidence="6">
    <location>
        <begin position="5"/>
        <end position="50"/>
    </location>
</feature>